<dbReference type="PANTHER" id="PTHR47683:SF2">
    <property type="entry name" value="RNA-BINDING S4 DOMAIN-CONTAINING PROTEIN"/>
    <property type="match status" value="1"/>
</dbReference>
<dbReference type="SUPFAM" id="SSF55120">
    <property type="entry name" value="Pseudouridine synthase"/>
    <property type="match status" value="1"/>
</dbReference>
<dbReference type="SUPFAM" id="SSF55174">
    <property type="entry name" value="Alpha-L RNA-binding motif"/>
    <property type="match status" value="1"/>
</dbReference>
<dbReference type="InterPro" id="IPR000748">
    <property type="entry name" value="PsdUridine_synth_RsuA/RluB/E/F"/>
</dbReference>
<dbReference type="Gene3D" id="3.10.290.10">
    <property type="entry name" value="RNA-binding S4 domain"/>
    <property type="match status" value="1"/>
</dbReference>
<dbReference type="PANTHER" id="PTHR47683">
    <property type="entry name" value="PSEUDOURIDINE SYNTHASE FAMILY PROTEIN-RELATED"/>
    <property type="match status" value="1"/>
</dbReference>
<organism evidence="6 7">
    <name type="scientific">Tumebacillus lacus</name>
    <dbReference type="NCBI Taxonomy" id="2995335"/>
    <lineage>
        <taxon>Bacteria</taxon>
        <taxon>Bacillati</taxon>
        <taxon>Bacillota</taxon>
        <taxon>Bacilli</taxon>
        <taxon>Bacillales</taxon>
        <taxon>Alicyclobacillaceae</taxon>
        <taxon>Tumebacillus</taxon>
    </lineage>
</organism>
<evidence type="ECO:0000256" key="4">
    <source>
        <dbReference type="RuleBase" id="RU003887"/>
    </source>
</evidence>
<comment type="caution">
    <text evidence="6">The sequence shown here is derived from an EMBL/GenBank/DDBJ whole genome shotgun (WGS) entry which is preliminary data.</text>
</comment>
<comment type="similarity">
    <text evidence="1 4">Belongs to the pseudouridine synthase RsuA family.</text>
</comment>
<keyword evidence="2 4" id="KW-0413">Isomerase</keyword>
<dbReference type="EMBL" id="JAPMLT010000001">
    <property type="protein sequence ID" value="MCX7569068.1"/>
    <property type="molecule type" value="Genomic_DNA"/>
</dbReference>
<keyword evidence="7" id="KW-1185">Reference proteome</keyword>
<dbReference type="Gene3D" id="3.30.70.1560">
    <property type="entry name" value="Alpha-L RNA-binding motif"/>
    <property type="match status" value="1"/>
</dbReference>
<dbReference type="InterPro" id="IPR020103">
    <property type="entry name" value="PsdUridine_synth_cat_dom_sf"/>
</dbReference>
<gene>
    <name evidence="6" type="ORF">OS242_03700</name>
</gene>
<proteinExistence type="inferred from homology"/>
<evidence type="ECO:0000259" key="5">
    <source>
        <dbReference type="SMART" id="SM00363"/>
    </source>
</evidence>
<dbReference type="Pfam" id="PF00849">
    <property type="entry name" value="PseudoU_synth_2"/>
    <property type="match status" value="1"/>
</dbReference>
<dbReference type="Proteomes" id="UP001208017">
    <property type="component" value="Unassembled WGS sequence"/>
</dbReference>
<evidence type="ECO:0000256" key="1">
    <source>
        <dbReference type="ARBA" id="ARBA00008348"/>
    </source>
</evidence>
<evidence type="ECO:0000313" key="7">
    <source>
        <dbReference type="Proteomes" id="UP001208017"/>
    </source>
</evidence>
<dbReference type="CDD" id="cd02870">
    <property type="entry name" value="PseudoU_synth_RsuA_like"/>
    <property type="match status" value="1"/>
</dbReference>
<accession>A0ABT3WWK8</accession>
<dbReference type="RefSeq" id="WP_267150424.1">
    <property type="nucleotide sequence ID" value="NZ_JAPMLT010000001.1"/>
</dbReference>
<dbReference type="InterPro" id="IPR050343">
    <property type="entry name" value="RsuA_PseudoU_synthase"/>
</dbReference>
<feature type="domain" description="RNA-binding S4" evidence="5">
    <location>
        <begin position="2"/>
        <end position="70"/>
    </location>
</feature>
<protein>
    <recommendedName>
        <fullName evidence="4">Pseudouridine synthase</fullName>
        <ecNumber evidence="4">5.4.99.-</ecNumber>
    </recommendedName>
</protein>
<keyword evidence="3" id="KW-0694">RNA-binding</keyword>
<dbReference type="CDD" id="cd00165">
    <property type="entry name" value="S4"/>
    <property type="match status" value="1"/>
</dbReference>
<dbReference type="PROSITE" id="PS01149">
    <property type="entry name" value="PSI_RSU"/>
    <property type="match status" value="1"/>
</dbReference>
<dbReference type="PROSITE" id="PS50889">
    <property type="entry name" value="S4"/>
    <property type="match status" value="1"/>
</dbReference>
<name>A0ABT3WWK8_9BACL</name>
<evidence type="ECO:0000256" key="2">
    <source>
        <dbReference type="ARBA" id="ARBA00023235"/>
    </source>
</evidence>
<evidence type="ECO:0000313" key="6">
    <source>
        <dbReference type="EMBL" id="MCX7569068.1"/>
    </source>
</evidence>
<sequence>MERLQKVLAQAGVASRRKCEEYIVDGRVTVNGAVVKELGTKVDPAKDRIEVDGNPISSEKKVYVLLNKPRGVVTTAHDPQGRKTVVKLLENEYAERIYPVGRLDLDTAGLLIMTNDGTLANGLMHPSKEIDKVYRAWVRGKVSAETVKKLSEGVELEDGMTAPAKVKILETARDETQLEITIHEGRNRQVRRMCEEVGHPVKTLMRTELAFLKLGRLRYGEHRQLSELEVRRLYAVAGIEGQD</sequence>
<dbReference type="Gene3D" id="3.30.70.580">
    <property type="entry name" value="Pseudouridine synthase I, catalytic domain, N-terminal subdomain"/>
    <property type="match status" value="1"/>
</dbReference>
<dbReference type="NCBIfam" id="TIGR00093">
    <property type="entry name" value="pseudouridine synthase"/>
    <property type="match status" value="1"/>
</dbReference>
<dbReference type="SMART" id="SM00363">
    <property type="entry name" value="S4"/>
    <property type="match status" value="1"/>
</dbReference>
<evidence type="ECO:0000256" key="3">
    <source>
        <dbReference type="PROSITE-ProRule" id="PRU00182"/>
    </source>
</evidence>
<dbReference type="Pfam" id="PF01479">
    <property type="entry name" value="S4"/>
    <property type="match status" value="1"/>
</dbReference>
<dbReference type="InterPro" id="IPR002942">
    <property type="entry name" value="S4_RNA-bd"/>
</dbReference>
<dbReference type="InterPro" id="IPR036986">
    <property type="entry name" value="S4_RNA-bd_sf"/>
</dbReference>
<dbReference type="EC" id="5.4.99.-" evidence="4"/>
<reference evidence="6 7" key="1">
    <citation type="submission" date="2022-11" db="EMBL/GenBank/DDBJ databases">
        <title>Study of microbial diversity in lake waters.</title>
        <authorList>
            <person name="Zhang J."/>
        </authorList>
    </citation>
    <scope>NUCLEOTIDE SEQUENCE [LARGE SCALE GENOMIC DNA]</scope>
    <source>
        <strain evidence="6 7">DT12</strain>
    </source>
</reference>
<dbReference type="InterPro" id="IPR018496">
    <property type="entry name" value="PsdUridine_synth_RsuA/RluB_CS"/>
</dbReference>
<dbReference type="InterPro" id="IPR042092">
    <property type="entry name" value="PsdUridine_s_RsuA/RluB/E/F_cat"/>
</dbReference>
<dbReference type="InterPro" id="IPR006145">
    <property type="entry name" value="PsdUridine_synth_RsuA/RluA"/>
</dbReference>
<dbReference type="InterPro" id="IPR020094">
    <property type="entry name" value="TruA/RsuA/RluB/E/F_N"/>
</dbReference>